<dbReference type="Proteomes" id="UP000612233">
    <property type="component" value="Unassembled WGS sequence"/>
</dbReference>
<organism evidence="1 2">
    <name type="scientific">Hymenobacter montanus</name>
    <dbReference type="NCBI Taxonomy" id="2771359"/>
    <lineage>
        <taxon>Bacteria</taxon>
        <taxon>Pseudomonadati</taxon>
        <taxon>Bacteroidota</taxon>
        <taxon>Cytophagia</taxon>
        <taxon>Cytophagales</taxon>
        <taxon>Hymenobacteraceae</taxon>
        <taxon>Hymenobacter</taxon>
    </lineage>
</organism>
<reference evidence="1" key="1">
    <citation type="submission" date="2020-09" db="EMBL/GenBank/DDBJ databases">
        <authorList>
            <person name="Kim M.K."/>
        </authorList>
    </citation>
    <scope>NUCLEOTIDE SEQUENCE</scope>
    <source>
        <strain evidence="1">BT664</strain>
    </source>
</reference>
<proteinExistence type="predicted"/>
<evidence type="ECO:0000313" key="1">
    <source>
        <dbReference type="EMBL" id="MBD2768500.1"/>
    </source>
</evidence>
<evidence type="ECO:0000313" key="2">
    <source>
        <dbReference type="Proteomes" id="UP000612233"/>
    </source>
</evidence>
<dbReference type="EMBL" id="JACXAD010000011">
    <property type="protein sequence ID" value="MBD2768500.1"/>
    <property type="molecule type" value="Genomic_DNA"/>
</dbReference>
<dbReference type="AlphaFoldDB" id="A0A927BCX7"/>
<name>A0A927BCX7_9BACT</name>
<sequence>MFVGKNNRKETGLFIRDESGKPRIKLYVDAQGEARIEMLNAAGEKLPLR</sequence>
<accession>A0A927BCX7</accession>
<protein>
    <submittedName>
        <fullName evidence="1">Uncharacterized protein</fullName>
    </submittedName>
</protein>
<gene>
    <name evidence="1" type="ORF">IC235_11435</name>
</gene>
<keyword evidence="2" id="KW-1185">Reference proteome</keyword>
<comment type="caution">
    <text evidence="1">The sequence shown here is derived from an EMBL/GenBank/DDBJ whole genome shotgun (WGS) entry which is preliminary data.</text>
</comment>